<protein>
    <recommendedName>
        <fullName evidence="4">DUF1772 domain-containing protein</fullName>
    </recommendedName>
</protein>
<comment type="caution">
    <text evidence="2">The sequence shown here is derived from an EMBL/GenBank/DDBJ whole genome shotgun (WGS) entry which is preliminary data.</text>
</comment>
<dbReference type="EMBL" id="JAERQG010000002">
    <property type="protein sequence ID" value="MBL0765892.1"/>
    <property type="molecule type" value="Genomic_DNA"/>
</dbReference>
<keyword evidence="1" id="KW-0812">Transmembrane</keyword>
<sequence>MNNCLINLFMKQFVLYLAVVVFSIFIGSQITEGVLLVPYWKSLSASDFYTYYAQHGPVIGRFYTVLTIIAALIPISVAVYCKRINSSGLKFALVSSFFAILFIVSFYVYFKGTNELFYEAHFTEAALKKELIVWNYWHWGRIVLEFTSLVFLMLALIKIQTNSVSKN</sequence>
<organism evidence="2 3">
    <name type="scientific">Marivirga atlantica</name>
    <dbReference type="NCBI Taxonomy" id="1548457"/>
    <lineage>
        <taxon>Bacteria</taxon>
        <taxon>Pseudomonadati</taxon>
        <taxon>Bacteroidota</taxon>
        <taxon>Cytophagia</taxon>
        <taxon>Cytophagales</taxon>
        <taxon>Marivirgaceae</taxon>
        <taxon>Marivirga</taxon>
    </lineage>
</organism>
<feature type="transmembrane region" description="Helical" evidence="1">
    <location>
        <begin position="136"/>
        <end position="157"/>
    </location>
</feature>
<proteinExistence type="predicted"/>
<keyword evidence="1" id="KW-1133">Transmembrane helix</keyword>
<gene>
    <name evidence="2" type="ORF">JKP34_11560</name>
</gene>
<reference evidence="2" key="1">
    <citation type="submission" date="2021-01" db="EMBL/GenBank/DDBJ databases">
        <title>Marivirga sp. nov., isolated from intertidal surface sediments.</title>
        <authorList>
            <person name="Zhang M."/>
        </authorList>
    </citation>
    <scope>NUCLEOTIDE SEQUENCE</scope>
    <source>
        <strain evidence="2">SM1354</strain>
    </source>
</reference>
<feature type="transmembrane region" description="Helical" evidence="1">
    <location>
        <begin position="91"/>
        <end position="110"/>
    </location>
</feature>
<name>A0A937A8S9_9BACT</name>
<dbReference type="Proteomes" id="UP000642920">
    <property type="component" value="Unassembled WGS sequence"/>
</dbReference>
<feature type="transmembrane region" description="Helical" evidence="1">
    <location>
        <begin position="60"/>
        <end position="79"/>
    </location>
</feature>
<feature type="transmembrane region" description="Helical" evidence="1">
    <location>
        <begin position="13"/>
        <end position="40"/>
    </location>
</feature>
<dbReference type="AlphaFoldDB" id="A0A937A8S9"/>
<evidence type="ECO:0008006" key="4">
    <source>
        <dbReference type="Google" id="ProtNLM"/>
    </source>
</evidence>
<evidence type="ECO:0000313" key="2">
    <source>
        <dbReference type="EMBL" id="MBL0765892.1"/>
    </source>
</evidence>
<accession>A0A937A8S9</accession>
<evidence type="ECO:0000313" key="3">
    <source>
        <dbReference type="Proteomes" id="UP000642920"/>
    </source>
</evidence>
<evidence type="ECO:0000256" key="1">
    <source>
        <dbReference type="SAM" id="Phobius"/>
    </source>
</evidence>
<keyword evidence="3" id="KW-1185">Reference proteome</keyword>
<keyword evidence="1" id="KW-0472">Membrane</keyword>